<evidence type="ECO:0000313" key="2">
    <source>
        <dbReference type="EMBL" id="GBO34658.1"/>
    </source>
</evidence>
<sequence>MKQLTLEKWRRAGGCVLFELPWRILDIVNSLEVDLCIWGENPPPPSLGTGYMGNIWDPLTVLRMWGFPVGSFPPFFTFGDLIPDGANIGPDVARSGILEYLLG</sequence>
<dbReference type="EMBL" id="BGPR01058496">
    <property type="protein sequence ID" value="GBO34658.1"/>
    <property type="molecule type" value="Genomic_DNA"/>
</dbReference>
<dbReference type="Proteomes" id="UP000499080">
    <property type="component" value="Unassembled WGS sequence"/>
</dbReference>
<evidence type="ECO:0000313" key="3">
    <source>
        <dbReference type="Proteomes" id="UP000499080"/>
    </source>
</evidence>
<comment type="caution">
    <text evidence="1">The sequence shown here is derived from an EMBL/GenBank/DDBJ whole genome shotgun (WGS) entry which is preliminary data.</text>
</comment>
<gene>
    <name evidence="2" type="ORF">AVEN_170295_1</name>
    <name evidence="1" type="ORF">AVEN_17979_1</name>
</gene>
<name>A0A4Y2W516_ARAVE</name>
<organism evidence="1 3">
    <name type="scientific">Araneus ventricosus</name>
    <name type="common">Orbweaver spider</name>
    <name type="synonym">Epeira ventricosa</name>
    <dbReference type="NCBI Taxonomy" id="182803"/>
    <lineage>
        <taxon>Eukaryota</taxon>
        <taxon>Metazoa</taxon>
        <taxon>Ecdysozoa</taxon>
        <taxon>Arthropoda</taxon>
        <taxon>Chelicerata</taxon>
        <taxon>Arachnida</taxon>
        <taxon>Araneae</taxon>
        <taxon>Araneomorphae</taxon>
        <taxon>Entelegynae</taxon>
        <taxon>Araneoidea</taxon>
        <taxon>Araneidae</taxon>
        <taxon>Araneus</taxon>
    </lineage>
</organism>
<proteinExistence type="predicted"/>
<reference evidence="1 3" key="1">
    <citation type="journal article" date="2019" name="Sci. Rep.">
        <title>Orb-weaving spider Araneus ventricosus genome elucidates the spidroin gene catalogue.</title>
        <authorList>
            <person name="Kono N."/>
            <person name="Nakamura H."/>
            <person name="Ohtoshi R."/>
            <person name="Moran D.A.P."/>
            <person name="Shinohara A."/>
            <person name="Yoshida Y."/>
            <person name="Fujiwara M."/>
            <person name="Mori M."/>
            <person name="Tomita M."/>
            <person name="Arakawa K."/>
        </authorList>
    </citation>
    <scope>NUCLEOTIDE SEQUENCE [LARGE SCALE GENOMIC DNA]</scope>
</reference>
<dbReference type="EMBL" id="BGPR01054247">
    <property type="protein sequence ID" value="GBO31027.1"/>
    <property type="molecule type" value="Genomic_DNA"/>
</dbReference>
<evidence type="ECO:0000313" key="1">
    <source>
        <dbReference type="EMBL" id="GBO31027.1"/>
    </source>
</evidence>
<dbReference type="AlphaFoldDB" id="A0A4Y2W516"/>
<accession>A0A4Y2W516</accession>
<protein>
    <submittedName>
        <fullName evidence="1">Uncharacterized protein</fullName>
    </submittedName>
</protein>
<keyword evidence="3" id="KW-1185">Reference proteome</keyword>